<evidence type="ECO:0000256" key="1">
    <source>
        <dbReference type="SAM" id="MobiDB-lite"/>
    </source>
</evidence>
<dbReference type="EMBL" id="QKNY01000018">
    <property type="protein sequence ID" value="RJX42021.1"/>
    <property type="molecule type" value="Genomic_DNA"/>
</dbReference>
<protein>
    <recommendedName>
        <fullName evidence="4">Type I phosphodiesterase / nucleotide pyrophosphatase</fullName>
    </recommendedName>
</protein>
<accession>A0A3A6PUN0</accession>
<sequence>MKMLVIGLDGLSYNMLERFDVSFPYLEHVKDTGISGDLMSVDTPTTIPAWTSFATGKDPGSHGVHNMNHVSDEYEYGPVKPNTTDAAIYDFLDNSLFLNLPASAGRVPASDGTLVESSMLEKTKSEMVPEPLHDLDAYEKYNPMHDHSKKQRQDVYRDHLRDIIASREQFAKEAFEKHDPKFGFVLFSSTDWAGHMLSKITSKEKQERFYRTIVEDIADSVEQLANMGENVILMSDHGFEHKHHTIHLSDWLYEQDYLSLASNNNNQNQSVSGRIANQAVELGVSTAQALSSQSERLYDFFRLIHNRLLGSGLGDRIHQASTPDIDYPESTAWQLRYGCLYLNDDRFESPQVSSDQRDQLQEQLVSELQALAVDGEPIFRDVLTPEEAYADPSPDMPDVISRPAPGHHAITHWSPTGGYTSPTENFEHRYRGLIAAKGPLFGSGEIEGMSIVDLLPTLFAAMGEPLSPEFDGTVQSGLLAEEPTVSYLDPEAIPAPQVRGESRAEEAEREAVVEERLADLGYME</sequence>
<dbReference type="Gene3D" id="3.40.720.10">
    <property type="entry name" value="Alkaline Phosphatase, subunit A"/>
    <property type="match status" value="1"/>
</dbReference>
<dbReference type="AlphaFoldDB" id="A0A3A6PUN0"/>
<gene>
    <name evidence="2" type="ORF">DM826_10195</name>
</gene>
<evidence type="ECO:0000313" key="2">
    <source>
        <dbReference type="EMBL" id="RJX42021.1"/>
    </source>
</evidence>
<name>A0A3A6PUN0_9EURY</name>
<dbReference type="InterPro" id="IPR002591">
    <property type="entry name" value="Phosphodiest/P_Trfase"/>
</dbReference>
<dbReference type="GO" id="GO:0016787">
    <property type="term" value="F:hydrolase activity"/>
    <property type="evidence" value="ECO:0007669"/>
    <property type="project" value="UniProtKB-ARBA"/>
</dbReference>
<reference evidence="2 3" key="1">
    <citation type="submission" date="2018-06" db="EMBL/GenBank/DDBJ databases">
        <title>Halonotius sp. F13-13 a new haloarchaeeon isolated from a solar saltern from Isla Cristina, Huelva, Spain.</title>
        <authorList>
            <person name="Duran-Viseras A."/>
            <person name="Sanchez-Porro C."/>
            <person name="Ventosa A."/>
        </authorList>
    </citation>
    <scope>NUCLEOTIDE SEQUENCE [LARGE SCALE GENOMIC DNA]</scope>
    <source>
        <strain evidence="2 3">F13-13</strain>
    </source>
</reference>
<keyword evidence="3" id="KW-1185">Reference proteome</keyword>
<feature type="compositionally biased region" description="Basic and acidic residues" evidence="1">
    <location>
        <begin position="500"/>
        <end position="518"/>
    </location>
</feature>
<evidence type="ECO:0000313" key="3">
    <source>
        <dbReference type="Proteomes" id="UP000276588"/>
    </source>
</evidence>
<dbReference type="PANTHER" id="PTHR10151:SF120">
    <property type="entry name" value="BIS(5'-ADENOSYL)-TRIPHOSPHATASE"/>
    <property type="match status" value="1"/>
</dbReference>
<dbReference type="RefSeq" id="WP_120103331.1">
    <property type="nucleotide sequence ID" value="NZ_QKNY01000018.1"/>
</dbReference>
<dbReference type="Pfam" id="PF01663">
    <property type="entry name" value="Phosphodiest"/>
    <property type="match status" value="1"/>
</dbReference>
<proteinExistence type="predicted"/>
<feature type="region of interest" description="Disordered" evidence="1">
    <location>
        <begin position="496"/>
        <end position="524"/>
    </location>
</feature>
<dbReference type="PANTHER" id="PTHR10151">
    <property type="entry name" value="ECTONUCLEOTIDE PYROPHOSPHATASE/PHOSPHODIESTERASE"/>
    <property type="match status" value="1"/>
</dbReference>
<dbReference type="InterPro" id="IPR017850">
    <property type="entry name" value="Alkaline_phosphatase_core_sf"/>
</dbReference>
<dbReference type="Proteomes" id="UP000276588">
    <property type="component" value="Unassembled WGS sequence"/>
</dbReference>
<organism evidence="2 3">
    <name type="scientific">Halonotius aquaticus</name>
    <dbReference type="NCBI Taxonomy" id="2216978"/>
    <lineage>
        <taxon>Archaea</taxon>
        <taxon>Methanobacteriati</taxon>
        <taxon>Methanobacteriota</taxon>
        <taxon>Stenosarchaea group</taxon>
        <taxon>Halobacteria</taxon>
        <taxon>Halobacteriales</taxon>
        <taxon>Haloferacaceae</taxon>
        <taxon>Halonotius</taxon>
    </lineage>
</organism>
<dbReference type="SUPFAM" id="SSF53649">
    <property type="entry name" value="Alkaline phosphatase-like"/>
    <property type="match status" value="1"/>
</dbReference>
<dbReference type="OrthoDB" id="198670at2157"/>
<comment type="caution">
    <text evidence="2">The sequence shown here is derived from an EMBL/GenBank/DDBJ whole genome shotgun (WGS) entry which is preliminary data.</text>
</comment>
<evidence type="ECO:0008006" key="4">
    <source>
        <dbReference type="Google" id="ProtNLM"/>
    </source>
</evidence>